<sequence>MTATTRPLPLLQGLLLTLLCLLAAACQSVAPAPQGLTSAQIEGLRLEGFQDSAEGLEFTASDRLLFGSDEAALAAGARDAVARIGHLLATLDIPRIRIDGHTDNTGSAAHNLSLSQRRADAVAAALIEAGVPATRVHTRGLGSTLPVAANDTPGGRQQNRRVVIVVLSD</sequence>
<dbReference type="PROSITE" id="PS51123">
    <property type="entry name" value="OMPA_2"/>
    <property type="match status" value="1"/>
</dbReference>
<dbReference type="PROSITE" id="PS51257">
    <property type="entry name" value="PROKAR_LIPOPROTEIN"/>
    <property type="match status" value="1"/>
</dbReference>
<dbReference type="EMBL" id="PZKC01000008">
    <property type="protein sequence ID" value="PTD96147.1"/>
    <property type="molecule type" value="Genomic_DNA"/>
</dbReference>
<keyword evidence="7" id="KW-1185">Reference proteome</keyword>
<dbReference type="InterPro" id="IPR050330">
    <property type="entry name" value="Bact_OuterMem_StrucFunc"/>
</dbReference>
<feature type="domain" description="OmpA-like" evidence="5">
    <location>
        <begin position="54"/>
        <end position="169"/>
    </location>
</feature>
<gene>
    <name evidence="6" type="ORF">C8261_11265</name>
</gene>
<dbReference type="Pfam" id="PF00691">
    <property type="entry name" value="OmpA"/>
    <property type="match status" value="1"/>
</dbReference>
<reference evidence="6 7" key="2">
    <citation type="submission" date="2018-04" db="EMBL/GenBank/DDBJ databases">
        <title>Thauera lacus sp. nov., isolated from an saline lake in Inner Mongolia, China.</title>
        <authorList>
            <person name="Liang Q.-Y."/>
        </authorList>
    </citation>
    <scope>NUCLEOTIDE SEQUENCE [LARGE SCALE GENOMIC DNA]</scope>
    <source>
        <strain evidence="6 7">D20</strain>
    </source>
</reference>
<name>A0A2T4IEE6_9RHOO</name>
<evidence type="ECO:0000256" key="2">
    <source>
        <dbReference type="ARBA" id="ARBA00023136"/>
    </source>
</evidence>
<dbReference type="InterPro" id="IPR006664">
    <property type="entry name" value="OMP_bac"/>
</dbReference>
<dbReference type="InterPro" id="IPR006665">
    <property type="entry name" value="OmpA-like"/>
</dbReference>
<dbReference type="InterPro" id="IPR036737">
    <property type="entry name" value="OmpA-like_sf"/>
</dbReference>
<evidence type="ECO:0000256" key="3">
    <source>
        <dbReference type="PROSITE-ProRule" id="PRU00473"/>
    </source>
</evidence>
<keyword evidence="2 3" id="KW-0472">Membrane</keyword>
<dbReference type="PRINTS" id="PR01023">
    <property type="entry name" value="NAFLGMOTY"/>
</dbReference>
<feature type="signal peptide" evidence="4">
    <location>
        <begin position="1"/>
        <end position="25"/>
    </location>
</feature>
<evidence type="ECO:0000256" key="1">
    <source>
        <dbReference type="ARBA" id="ARBA00004442"/>
    </source>
</evidence>
<organism evidence="6 7">
    <name type="scientific">Pseudothauera lacus</name>
    <dbReference type="NCBI Taxonomy" id="2136175"/>
    <lineage>
        <taxon>Bacteria</taxon>
        <taxon>Pseudomonadati</taxon>
        <taxon>Pseudomonadota</taxon>
        <taxon>Betaproteobacteria</taxon>
        <taxon>Rhodocyclales</taxon>
        <taxon>Zoogloeaceae</taxon>
        <taxon>Pseudothauera</taxon>
    </lineage>
</organism>
<dbReference type="PANTHER" id="PTHR30329">
    <property type="entry name" value="STATOR ELEMENT OF FLAGELLAR MOTOR COMPLEX"/>
    <property type="match status" value="1"/>
</dbReference>
<comment type="subcellular location">
    <subcellularLocation>
        <location evidence="1">Cell outer membrane</location>
    </subcellularLocation>
</comment>
<dbReference type="RefSeq" id="WP_107493807.1">
    <property type="nucleotide sequence ID" value="NZ_PZKC01000008.1"/>
</dbReference>
<reference evidence="6 7" key="1">
    <citation type="submission" date="2018-03" db="EMBL/GenBank/DDBJ databases">
        <authorList>
            <person name="Keele B.F."/>
        </authorList>
    </citation>
    <scope>NUCLEOTIDE SEQUENCE [LARGE SCALE GENOMIC DNA]</scope>
    <source>
        <strain evidence="6 7">D20</strain>
    </source>
</reference>
<dbReference type="AlphaFoldDB" id="A0A2T4IEE6"/>
<dbReference type="Gene3D" id="3.30.1330.60">
    <property type="entry name" value="OmpA-like domain"/>
    <property type="match status" value="1"/>
</dbReference>
<evidence type="ECO:0000313" key="7">
    <source>
        <dbReference type="Proteomes" id="UP000241193"/>
    </source>
</evidence>
<comment type="caution">
    <text evidence="6">The sequence shown here is derived from an EMBL/GenBank/DDBJ whole genome shotgun (WGS) entry which is preliminary data.</text>
</comment>
<evidence type="ECO:0000259" key="5">
    <source>
        <dbReference type="PROSITE" id="PS51123"/>
    </source>
</evidence>
<accession>A0A2T4IEE6</accession>
<dbReference type="PANTHER" id="PTHR30329:SF17">
    <property type="entry name" value="LIPOPROTEIN YFIB-RELATED"/>
    <property type="match status" value="1"/>
</dbReference>
<dbReference type="CDD" id="cd07185">
    <property type="entry name" value="OmpA_C-like"/>
    <property type="match status" value="1"/>
</dbReference>
<evidence type="ECO:0000313" key="6">
    <source>
        <dbReference type="EMBL" id="PTD96147.1"/>
    </source>
</evidence>
<dbReference type="SUPFAM" id="SSF103088">
    <property type="entry name" value="OmpA-like"/>
    <property type="match status" value="1"/>
</dbReference>
<protein>
    <recommendedName>
        <fullName evidence="5">OmpA-like domain-containing protein</fullName>
    </recommendedName>
</protein>
<dbReference type="OrthoDB" id="9782229at2"/>
<feature type="chain" id="PRO_5015544327" description="OmpA-like domain-containing protein" evidence="4">
    <location>
        <begin position="26"/>
        <end position="169"/>
    </location>
</feature>
<evidence type="ECO:0000256" key="4">
    <source>
        <dbReference type="SAM" id="SignalP"/>
    </source>
</evidence>
<keyword evidence="4" id="KW-0732">Signal</keyword>
<proteinExistence type="predicted"/>
<dbReference type="GO" id="GO:0009279">
    <property type="term" value="C:cell outer membrane"/>
    <property type="evidence" value="ECO:0007669"/>
    <property type="project" value="UniProtKB-SubCell"/>
</dbReference>
<dbReference type="Proteomes" id="UP000241193">
    <property type="component" value="Unassembled WGS sequence"/>
</dbReference>
<dbReference type="PRINTS" id="PR01021">
    <property type="entry name" value="OMPADOMAIN"/>
</dbReference>